<evidence type="ECO:0000256" key="1">
    <source>
        <dbReference type="SAM" id="SignalP"/>
    </source>
</evidence>
<reference evidence="3 4" key="1">
    <citation type="submission" date="2016-11" db="EMBL/GenBank/DDBJ databases">
        <title>Trade-off between light-utilization and light-protection in marine flavobacteria.</title>
        <authorList>
            <person name="Kumagai Y."/>
        </authorList>
    </citation>
    <scope>NUCLEOTIDE SEQUENCE [LARGE SCALE GENOMIC DNA]</scope>
    <source>
        <strain evidence="3 4">NBRC 107125</strain>
    </source>
</reference>
<dbReference type="PANTHER" id="PTHR10900">
    <property type="entry name" value="PERIOSTIN-RELATED"/>
    <property type="match status" value="1"/>
</dbReference>
<feature type="chain" id="PRO_5012982391" description="FAS1 domain-containing protein" evidence="1">
    <location>
        <begin position="20"/>
        <end position="312"/>
    </location>
</feature>
<proteinExistence type="predicted"/>
<dbReference type="FunFam" id="2.30.180.10:FF:000032">
    <property type="entry name" value="Fasciclin domain-containing protein, putative"/>
    <property type="match status" value="2"/>
</dbReference>
<gene>
    <name evidence="3" type="ORF">BST96_14125</name>
</gene>
<protein>
    <recommendedName>
        <fullName evidence="2">FAS1 domain-containing protein</fullName>
    </recommendedName>
</protein>
<dbReference type="Proteomes" id="UP000193450">
    <property type="component" value="Chromosome"/>
</dbReference>
<dbReference type="OrthoDB" id="9800666at2"/>
<name>A0A1X9NFF0_9GAMM</name>
<dbReference type="SMART" id="SM00554">
    <property type="entry name" value="FAS1"/>
    <property type="match status" value="2"/>
</dbReference>
<dbReference type="PROSITE" id="PS50213">
    <property type="entry name" value="FAS1"/>
    <property type="match status" value="2"/>
</dbReference>
<evidence type="ECO:0000313" key="4">
    <source>
        <dbReference type="Proteomes" id="UP000193450"/>
    </source>
</evidence>
<evidence type="ECO:0000313" key="3">
    <source>
        <dbReference type="EMBL" id="ARN75152.1"/>
    </source>
</evidence>
<dbReference type="PROSITE" id="PS51257">
    <property type="entry name" value="PROKAR_LIPOPROTEIN"/>
    <property type="match status" value="1"/>
</dbReference>
<dbReference type="InterPro" id="IPR050904">
    <property type="entry name" value="Adhesion/Biosynth-related"/>
</dbReference>
<accession>A0A1X9NFF0</accession>
<dbReference type="RefSeq" id="WP_085759322.1">
    <property type="nucleotide sequence ID" value="NZ_CP019343.1"/>
</dbReference>
<dbReference type="InterPro" id="IPR000782">
    <property type="entry name" value="FAS1_domain"/>
</dbReference>
<feature type="domain" description="FAS1" evidence="2">
    <location>
        <begin position="175"/>
        <end position="309"/>
    </location>
</feature>
<dbReference type="KEGG" id="osg:BST96_14125"/>
<organism evidence="3 4">
    <name type="scientific">Oceanicoccus sagamiensis</name>
    <dbReference type="NCBI Taxonomy" id="716816"/>
    <lineage>
        <taxon>Bacteria</taxon>
        <taxon>Pseudomonadati</taxon>
        <taxon>Pseudomonadota</taxon>
        <taxon>Gammaproteobacteria</taxon>
        <taxon>Cellvibrionales</taxon>
        <taxon>Spongiibacteraceae</taxon>
        <taxon>Oceanicoccus</taxon>
    </lineage>
</organism>
<dbReference type="SUPFAM" id="SSF82153">
    <property type="entry name" value="FAS1 domain"/>
    <property type="match status" value="2"/>
</dbReference>
<sequence length="312" mass="32165">MRVLVKGLLAFSLMFFLVACDDDDDDNDRSSMSIVDVAAEAGSFTTLVTALQATGLDSTLADPEGNFTVFAPSDAAFEKLGEETINNLLADTDTLADILLYHVIVGATIDSTAAIESAGTTVEMANGDNVALSLSGSDLLVNFSTVTGLDIMADNGIIHVIDTVLIPPTESEEPVLNIAETATANGNFTTLLTALAVAGLDSALADESATYTVFAPTDAAFAALPDGTIAALLADIDALTAVLARHVISGAAVDSVTALSLNNTEVETLLGENVSLQIIDGALMVNNAKIEIFDIVTTNGIIHVIDAVISES</sequence>
<feature type="domain" description="FAS1" evidence="2">
    <location>
        <begin position="31"/>
        <end position="165"/>
    </location>
</feature>
<evidence type="ECO:0000259" key="2">
    <source>
        <dbReference type="PROSITE" id="PS50213"/>
    </source>
</evidence>
<dbReference type="EMBL" id="CP019343">
    <property type="protein sequence ID" value="ARN75152.1"/>
    <property type="molecule type" value="Genomic_DNA"/>
</dbReference>
<dbReference type="AlphaFoldDB" id="A0A1X9NFF0"/>
<feature type="signal peptide" evidence="1">
    <location>
        <begin position="1"/>
        <end position="19"/>
    </location>
</feature>
<keyword evidence="1" id="KW-0732">Signal</keyword>
<keyword evidence="4" id="KW-1185">Reference proteome</keyword>
<dbReference type="InterPro" id="IPR036378">
    <property type="entry name" value="FAS1_dom_sf"/>
</dbReference>
<dbReference type="Pfam" id="PF02469">
    <property type="entry name" value="Fasciclin"/>
    <property type="match status" value="2"/>
</dbReference>
<dbReference type="PANTHER" id="PTHR10900:SF77">
    <property type="entry name" value="FI19380P1"/>
    <property type="match status" value="1"/>
</dbReference>
<dbReference type="Gene3D" id="2.30.180.10">
    <property type="entry name" value="FAS1 domain"/>
    <property type="match status" value="2"/>
</dbReference>
<dbReference type="STRING" id="716816.BST96_14125"/>